<dbReference type="GO" id="GO:0007160">
    <property type="term" value="P:cell-matrix adhesion"/>
    <property type="evidence" value="ECO:0007669"/>
    <property type="project" value="InterPro"/>
</dbReference>
<dbReference type="InterPro" id="IPR049883">
    <property type="entry name" value="NOTCH1_EGF-like"/>
</dbReference>
<evidence type="ECO:0000256" key="11">
    <source>
        <dbReference type="SAM" id="SignalP"/>
    </source>
</evidence>
<accession>A0A267GGX1</accession>
<evidence type="ECO:0000313" key="15">
    <source>
        <dbReference type="Proteomes" id="UP000215902"/>
    </source>
</evidence>
<keyword evidence="2 8" id="KW-0245">EGF-like domain</keyword>
<feature type="domain" description="EGF-like" evidence="12">
    <location>
        <begin position="1342"/>
        <end position="1386"/>
    </location>
</feature>
<gene>
    <name evidence="14" type="ORF">BOX15_Mlig013855g1</name>
</gene>
<keyword evidence="4" id="KW-0677">Repeat</keyword>
<feature type="disulfide bond" evidence="8">
    <location>
        <begin position="1353"/>
        <end position="1370"/>
    </location>
</feature>
<feature type="domain" description="VWFD" evidence="13">
    <location>
        <begin position="831"/>
        <end position="1039"/>
    </location>
</feature>
<dbReference type="CDD" id="cd00054">
    <property type="entry name" value="EGF_CA"/>
    <property type="match status" value="6"/>
</dbReference>
<evidence type="ECO:0000256" key="2">
    <source>
        <dbReference type="ARBA" id="ARBA00022536"/>
    </source>
</evidence>
<dbReference type="Gene3D" id="2.10.25.10">
    <property type="entry name" value="Laminin"/>
    <property type="match status" value="7"/>
</dbReference>
<dbReference type="InterPro" id="IPR001881">
    <property type="entry name" value="EGF-like_Ca-bd_dom"/>
</dbReference>
<evidence type="ECO:0000256" key="10">
    <source>
        <dbReference type="SAM" id="Phobius"/>
    </source>
</evidence>
<sequence>MLRRRAFCFLTGVALALCVCLPPQAQGYTTDISAEATESTDSASTDSPFETDGATIDWTAGPAPSDEPAPTDGATIDWTAGPAPSDAPAPTDGATIDWTAGPAPSDEPAPTDGATIDWTAGPAPSDAPAPTDGATIDWTAGPAPSDAPAPTDGATIDWTAGPAPSDAPAPTDGATIDWTAGPAPSDAPAPTDGATIDWTAGPAPSDAPAPTGSDVYTTAQTPAPPEVVTTATNNDGDGIIVDPSKLCDSAPCKNGATCRTTSTYFECTCVPGYNGFLCEIDIDDCATNPCVRGSCIDRVNAYQCVCPAGWSGTNCNTDIDECSSSPCHVNAICSNTPGSFSCACRPGYYGDGYTCIEQMILPTDNGTKLTTYDFNNYTVSYVTIETEAPFIIGSRESTVCKISKDGYLSFSNPPYQLTWPTWYTYLVKPMVFPYWSYRYSFAYPDSAVYYELLESSQHSNTQNWKKVVEIITSFSGGDTYNPLNALIVTWNKMQPYSYYYYYCHYCNYYYKQLGYSWAQYYCKYCDPKQEHISFQAIVTRNESHSFVIFNYGQFEMSEWRWWYYYVAAGFTDGYQKFDRLPFSYYWWRSNYVTDNKVMGNVGKVGRHVRIMADSIPPSDKLKCKKWMDNERKRPPLTTKLSCRTCPRDMRQAVLDWRYWPYEYSCDKKNQNEKGNYKLTMCFRGRFECVQNFTNPPVCPYPWWNWYCNRFMRCQFYAAPRCCYKLKVHWKKDGQLVDYCDAGYSVWTMRWRLRNIMFDRRQSGSLIKSTVQGAGHSMILERTNQNYWWWIKYDEQLRNETYGYDVCRAGKVIGKYKKFRPKCNSRDYTEPAWGFNRGDPHISTIDGITYSFNGLCEYYMIRNSSQSAPMLELQARTGLAKSLNPNVTASATVFIGFALKAGSNNCSISVLLNTSSNDLDVYIDNELLGSVLTYFSEQENSTTIEKYTLKSNDNKSISISESDTGFSVTVDRVLSLLQASVQLDQLRHANEVEGLMGNFNGNKTDDFKLRNGTLFPGNSSERDLFHFGQSWALQSSDVSHFPYPAGKTRADFCNMSFVPVFVEDYKDNLLDLFHNNSELMTSANKTCWNAEQSIYLSCMYDAAQLQSLDAAEEASLAVSQEVSAKAVASNFAPEFNMPTNITVHSSTTFNLTINVTDKDGNPIVLSIQEPSNDTSMWLDGNVLVWQVGINTSAFNLTIVATDSMGAPTSWTPVVLYIDCENGATHSFNYTTGETVVGENFYRAQCSCPSGYQGDRCDVTPCSAQPNPCYNASMCHMYSNGSYYCDSCPDGMVGDGQVCEDTNECLETPGICQEQCTNLVPGYRCNCTTPGFRVSPSNSSLCEDIDECATGDNRCRADQNQTCVNTNGSYTCTCPMAGFKLNALYECQDINECRNPTNPCGGDYICVNDIGSYSCECAQNMIRVNGKCEKVVIRSTDSATTAPIDDSSNTVLIISLVIGGVLLMTVIVSVAIIFGVRTRVPVEGLFDLPSPENE</sequence>
<evidence type="ECO:0008006" key="16">
    <source>
        <dbReference type="Google" id="ProtNLM"/>
    </source>
</evidence>
<evidence type="ECO:0000256" key="5">
    <source>
        <dbReference type="ARBA" id="ARBA00023136"/>
    </source>
</evidence>
<dbReference type="InterPro" id="IPR018097">
    <property type="entry name" value="EGF_Ca-bd_CS"/>
</dbReference>
<evidence type="ECO:0000256" key="4">
    <source>
        <dbReference type="ARBA" id="ARBA00022737"/>
    </source>
</evidence>
<dbReference type="InterPro" id="IPR051495">
    <property type="entry name" value="Epithelial_Barrier/Signaling"/>
</dbReference>
<dbReference type="GO" id="GO:0005509">
    <property type="term" value="F:calcium ion binding"/>
    <property type="evidence" value="ECO:0007669"/>
    <property type="project" value="InterPro"/>
</dbReference>
<dbReference type="SUPFAM" id="SSF57184">
    <property type="entry name" value="Growth factor receptor domain"/>
    <property type="match status" value="2"/>
</dbReference>
<protein>
    <recommendedName>
        <fullName evidence="16">Cubilin</fullName>
    </recommendedName>
</protein>
<reference evidence="14 15" key="1">
    <citation type="submission" date="2017-06" db="EMBL/GenBank/DDBJ databases">
        <title>A platform for efficient transgenesis in Macrostomum lignano, a flatworm model organism for stem cell research.</title>
        <authorList>
            <person name="Berezikov E."/>
        </authorList>
    </citation>
    <scope>NUCLEOTIDE SEQUENCE [LARGE SCALE GENOMIC DNA]</scope>
    <source>
        <strain evidence="14">DV1</strain>
        <tissue evidence="14">Whole organism</tissue>
    </source>
</reference>
<proteinExistence type="predicted"/>
<dbReference type="Pfam" id="PF12947">
    <property type="entry name" value="EGF_3"/>
    <property type="match status" value="1"/>
</dbReference>
<dbReference type="GO" id="GO:0005176">
    <property type="term" value="F:ErbB-2 class receptor binding"/>
    <property type="evidence" value="ECO:0007669"/>
    <property type="project" value="TreeGrafter"/>
</dbReference>
<dbReference type="Pfam" id="PF06119">
    <property type="entry name" value="NIDO"/>
    <property type="match status" value="1"/>
</dbReference>
<feature type="signal peptide" evidence="11">
    <location>
        <begin position="1"/>
        <end position="27"/>
    </location>
</feature>
<feature type="domain" description="EGF-like" evidence="12">
    <location>
        <begin position="243"/>
        <end position="279"/>
    </location>
</feature>
<evidence type="ECO:0000256" key="6">
    <source>
        <dbReference type="ARBA" id="ARBA00023157"/>
    </source>
</evidence>
<dbReference type="FunFam" id="2.10.25.10:FF:000173">
    <property type="entry name" value="Neurogenic locus notch protein 2"/>
    <property type="match status" value="1"/>
</dbReference>
<dbReference type="Pfam" id="PF07645">
    <property type="entry name" value="EGF_CA"/>
    <property type="match status" value="3"/>
</dbReference>
<dbReference type="PANTHER" id="PTHR13802">
    <property type="entry name" value="MUCIN 4-RELATED"/>
    <property type="match status" value="1"/>
</dbReference>
<dbReference type="Pfam" id="PF00094">
    <property type="entry name" value="VWD"/>
    <property type="match status" value="1"/>
</dbReference>
<dbReference type="PROSITE" id="PS01187">
    <property type="entry name" value="EGF_CA"/>
    <property type="match status" value="2"/>
</dbReference>
<dbReference type="Proteomes" id="UP000215902">
    <property type="component" value="Unassembled WGS sequence"/>
</dbReference>
<dbReference type="FunFam" id="2.10.25.10:FF:000004">
    <property type="entry name" value="Neurogenic locus notch 1"/>
    <property type="match status" value="1"/>
</dbReference>
<evidence type="ECO:0000256" key="9">
    <source>
        <dbReference type="SAM" id="MobiDB-lite"/>
    </source>
</evidence>
<dbReference type="InterPro" id="IPR024731">
    <property type="entry name" value="NELL2-like_EGF"/>
</dbReference>
<dbReference type="EMBL" id="NIVC01000340">
    <property type="protein sequence ID" value="PAA85246.1"/>
    <property type="molecule type" value="Genomic_DNA"/>
</dbReference>
<feature type="disulfide bond" evidence="8">
    <location>
        <begin position="269"/>
        <end position="278"/>
    </location>
</feature>
<comment type="subcellular location">
    <subcellularLocation>
        <location evidence="1">Membrane</location>
    </subcellularLocation>
</comment>
<dbReference type="PROSITE" id="PS01186">
    <property type="entry name" value="EGF_2"/>
    <property type="match status" value="3"/>
</dbReference>
<feature type="disulfide bond" evidence="8">
    <location>
        <begin position="285"/>
        <end position="295"/>
    </location>
</feature>
<dbReference type="PROSITE" id="PS00010">
    <property type="entry name" value="ASX_HYDROXYL"/>
    <property type="match status" value="4"/>
</dbReference>
<keyword evidence="10" id="KW-0812">Transmembrane</keyword>
<keyword evidence="7" id="KW-0325">Glycoprotein</keyword>
<dbReference type="Pfam" id="PF12661">
    <property type="entry name" value="hEGF"/>
    <property type="match status" value="2"/>
</dbReference>
<name>A0A267GGX1_9PLAT</name>
<feature type="domain" description="EGF-like" evidence="12">
    <location>
        <begin position="1256"/>
        <end position="1298"/>
    </location>
</feature>
<dbReference type="InterPro" id="IPR001846">
    <property type="entry name" value="VWF_type-D"/>
</dbReference>
<dbReference type="OrthoDB" id="6229058at2759"/>
<dbReference type="InterPro" id="IPR013032">
    <property type="entry name" value="EGF-like_CS"/>
</dbReference>
<feature type="chain" id="PRO_5013148198" description="Cubilin" evidence="11">
    <location>
        <begin position="28"/>
        <end position="1492"/>
    </location>
</feature>
<evidence type="ECO:0000256" key="3">
    <source>
        <dbReference type="ARBA" id="ARBA00022729"/>
    </source>
</evidence>
<evidence type="ECO:0000256" key="1">
    <source>
        <dbReference type="ARBA" id="ARBA00004370"/>
    </source>
</evidence>
<keyword evidence="6 8" id="KW-1015">Disulfide bond</keyword>
<feature type="region of interest" description="Disordered" evidence="9">
    <location>
        <begin position="36"/>
        <end position="225"/>
    </location>
</feature>
<comment type="caution">
    <text evidence="14">The sequence shown here is derived from an EMBL/GenBank/DDBJ whole genome shotgun (WGS) entry which is preliminary data.</text>
</comment>
<dbReference type="PROSITE" id="PS00022">
    <property type="entry name" value="EGF_1"/>
    <property type="match status" value="2"/>
</dbReference>
<feature type="domain" description="EGF-like" evidence="12">
    <location>
        <begin position="1387"/>
        <end position="1427"/>
    </location>
</feature>
<keyword evidence="15" id="KW-1185">Reference proteome</keyword>
<feature type="disulfide bond" evidence="8">
    <location>
        <begin position="306"/>
        <end position="315"/>
    </location>
</feature>
<dbReference type="PANTHER" id="PTHR13802:SF52">
    <property type="entry name" value="MUCIN-4"/>
    <property type="match status" value="1"/>
</dbReference>
<feature type="compositionally biased region" description="Low complexity" evidence="9">
    <location>
        <begin position="36"/>
        <end position="47"/>
    </location>
</feature>
<dbReference type="PROSITE" id="PS50026">
    <property type="entry name" value="EGF_3"/>
    <property type="match status" value="6"/>
</dbReference>
<dbReference type="InterPro" id="IPR000152">
    <property type="entry name" value="EGF-type_Asp/Asn_hydroxyl_site"/>
</dbReference>
<evidence type="ECO:0000259" key="13">
    <source>
        <dbReference type="PROSITE" id="PS51233"/>
    </source>
</evidence>
<dbReference type="InterPro" id="IPR003886">
    <property type="entry name" value="NIDO_dom"/>
</dbReference>
<dbReference type="SMART" id="SM00179">
    <property type="entry name" value="EGF_CA"/>
    <property type="match status" value="7"/>
</dbReference>
<keyword evidence="3 11" id="KW-0732">Signal</keyword>
<evidence type="ECO:0000256" key="8">
    <source>
        <dbReference type="PROSITE-ProRule" id="PRU00076"/>
    </source>
</evidence>
<evidence type="ECO:0000259" key="12">
    <source>
        <dbReference type="PROSITE" id="PS50026"/>
    </source>
</evidence>
<dbReference type="InterPro" id="IPR000742">
    <property type="entry name" value="EGF"/>
</dbReference>
<dbReference type="PROSITE" id="PS51233">
    <property type="entry name" value="VWFD"/>
    <property type="match status" value="1"/>
</dbReference>
<keyword evidence="10" id="KW-1133">Transmembrane helix</keyword>
<evidence type="ECO:0000256" key="7">
    <source>
        <dbReference type="ARBA" id="ARBA00023180"/>
    </source>
</evidence>
<dbReference type="GO" id="GO:0071944">
    <property type="term" value="C:cell periphery"/>
    <property type="evidence" value="ECO:0007669"/>
    <property type="project" value="UniProtKB-ARBA"/>
</dbReference>
<dbReference type="GO" id="GO:0016020">
    <property type="term" value="C:membrane"/>
    <property type="evidence" value="ECO:0007669"/>
    <property type="project" value="UniProtKB-SubCell"/>
</dbReference>
<dbReference type="STRING" id="282301.A0A267GGX1"/>
<organism evidence="14 15">
    <name type="scientific">Macrostomum lignano</name>
    <dbReference type="NCBI Taxonomy" id="282301"/>
    <lineage>
        <taxon>Eukaryota</taxon>
        <taxon>Metazoa</taxon>
        <taxon>Spiralia</taxon>
        <taxon>Lophotrochozoa</taxon>
        <taxon>Platyhelminthes</taxon>
        <taxon>Rhabditophora</taxon>
        <taxon>Macrostomorpha</taxon>
        <taxon>Macrostomida</taxon>
        <taxon>Macrostomidae</taxon>
        <taxon>Macrostomum</taxon>
    </lineage>
</organism>
<evidence type="ECO:0000313" key="14">
    <source>
        <dbReference type="EMBL" id="PAA85246.1"/>
    </source>
</evidence>
<dbReference type="FunFam" id="2.10.25.10:FF:000038">
    <property type="entry name" value="Fibrillin 2"/>
    <property type="match status" value="1"/>
</dbReference>
<dbReference type="SMART" id="SM00181">
    <property type="entry name" value="EGF"/>
    <property type="match status" value="8"/>
</dbReference>
<dbReference type="InterPro" id="IPR009030">
    <property type="entry name" value="Growth_fac_rcpt_cys_sf"/>
</dbReference>
<comment type="caution">
    <text evidence="8">Lacks conserved residue(s) required for the propagation of feature annotation.</text>
</comment>
<dbReference type="SMART" id="SM00216">
    <property type="entry name" value="VWD"/>
    <property type="match status" value="1"/>
</dbReference>
<feature type="domain" description="EGF-like" evidence="12">
    <location>
        <begin position="318"/>
        <end position="356"/>
    </location>
</feature>
<keyword evidence="5 10" id="KW-0472">Membrane</keyword>
<feature type="transmembrane region" description="Helical" evidence="10">
    <location>
        <begin position="1449"/>
        <end position="1474"/>
    </location>
</feature>
<feature type="domain" description="EGF-like" evidence="12">
    <location>
        <begin position="281"/>
        <end position="316"/>
    </location>
</feature>